<keyword evidence="1" id="KW-0812">Transmembrane</keyword>
<feature type="transmembrane region" description="Helical" evidence="1">
    <location>
        <begin position="134"/>
        <end position="151"/>
    </location>
</feature>
<dbReference type="AlphaFoldDB" id="W9JA20"/>
<reference evidence="3" key="1">
    <citation type="submission" date="2011-06" db="EMBL/GenBank/DDBJ databases">
        <title>The Genome Sequence of Fusarium oxysporum Fo47.</title>
        <authorList>
            <consortium name="The Broad Institute Genome Sequencing Platform"/>
            <person name="Ma L.-J."/>
            <person name="Gale L.R."/>
            <person name="Schwartz D.C."/>
            <person name="Zhou S."/>
            <person name="Corby-Kistler H."/>
            <person name="Young S.K."/>
            <person name="Zeng Q."/>
            <person name="Gargeya S."/>
            <person name="Fitzgerald M."/>
            <person name="Haas B."/>
            <person name="Abouelleil A."/>
            <person name="Alvarado L."/>
            <person name="Arachchi H.M."/>
            <person name="Berlin A."/>
            <person name="Brown A."/>
            <person name="Chapman S.B."/>
            <person name="Chen Z."/>
            <person name="Dunbar C."/>
            <person name="Freedman E."/>
            <person name="Gearin G."/>
            <person name="Gellesch M."/>
            <person name="Goldberg J."/>
            <person name="Griggs A."/>
            <person name="Gujja S."/>
            <person name="Heiman D."/>
            <person name="Howarth C."/>
            <person name="Larson L."/>
            <person name="Lui A."/>
            <person name="MacDonald P.J.P."/>
            <person name="Mehta T."/>
            <person name="Montmayeur A."/>
            <person name="Murphy C."/>
            <person name="Neiman D."/>
            <person name="Pearson M."/>
            <person name="Priest M."/>
            <person name="Roberts A."/>
            <person name="Saif S."/>
            <person name="Shea T."/>
            <person name="Shenoy N."/>
            <person name="Sisk P."/>
            <person name="Stolte C."/>
            <person name="Sykes S."/>
            <person name="Wortman J."/>
            <person name="Nusbaum C."/>
            <person name="Birren B."/>
        </authorList>
    </citation>
    <scope>NUCLEOTIDE SEQUENCE [LARGE SCALE GENOMIC DNA]</scope>
    <source>
        <strain evidence="3">Fo47</strain>
    </source>
</reference>
<gene>
    <name evidence="3" type="ORF">FOZG_17458</name>
</gene>
<dbReference type="Proteomes" id="UP000030766">
    <property type="component" value="Unassembled WGS sequence"/>
</dbReference>
<feature type="transmembrane region" description="Helical" evidence="1">
    <location>
        <begin position="74"/>
        <end position="93"/>
    </location>
</feature>
<protein>
    <recommendedName>
        <fullName evidence="2">DUF6536 domain-containing protein</fullName>
    </recommendedName>
</protein>
<dbReference type="VEuPathDB" id="FungiDB:FOZG_17458"/>
<organism evidence="3">
    <name type="scientific">Fusarium oxysporum Fo47</name>
    <dbReference type="NCBI Taxonomy" id="660027"/>
    <lineage>
        <taxon>Eukaryota</taxon>
        <taxon>Fungi</taxon>
        <taxon>Dikarya</taxon>
        <taxon>Ascomycota</taxon>
        <taxon>Pezizomycotina</taxon>
        <taxon>Sordariomycetes</taxon>
        <taxon>Hypocreomycetidae</taxon>
        <taxon>Hypocreales</taxon>
        <taxon>Nectriaceae</taxon>
        <taxon>Fusarium</taxon>
        <taxon>Fusarium oxysporum species complex</taxon>
    </lineage>
</organism>
<name>W9JA20_FUSOX</name>
<evidence type="ECO:0000256" key="1">
    <source>
        <dbReference type="SAM" id="Phobius"/>
    </source>
</evidence>
<dbReference type="PANTHER" id="PTHR35395:SF1">
    <property type="entry name" value="DUF6536 DOMAIN-CONTAINING PROTEIN"/>
    <property type="match status" value="1"/>
</dbReference>
<keyword evidence="1" id="KW-1133">Transmembrane helix</keyword>
<dbReference type="HOGENOM" id="CLU_010112_0_1_1"/>
<feature type="transmembrane region" description="Helical" evidence="1">
    <location>
        <begin position="524"/>
        <end position="548"/>
    </location>
</feature>
<dbReference type="EMBL" id="JH717918">
    <property type="protein sequence ID" value="EWZ28902.1"/>
    <property type="molecule type" value="Genomic_DNA"/>
</dbReference>
<feature type="transmembrane region" description="Helical" evidence="1">
    <location>
        <begin position="311"/>
        <end position="333"/>
    </location>
</feature>
<keyword evidence="1" id="KW-0472">Membrane</keyword>
<proteinExistence type="predicted"/>
<evidence type="ECO:0000259" key="2">
    <source>
        <dbReference type="Pfam" id="PF20163"/>
    </source>
</evidence>
<feature type="domain" description="DUF6536" evidence="2">
    <location>
        <begin position="18"/>
        <end position="173"/>
    </location>
</feature>
<reference evidence="3" key="2">
    <citation type="submission" date="2012-06" db="EMBL/GenBank/DDBJ databases">
        <title>Annotation of the Genome Sequence of Fusarium oxysporum Fo47.</title>
        <authorList>
            <consortium name="The Broad Institute Genomics Platform"/>
            <person name="Ma L.-J."/>
            <person name="Corby-Kistler H."/>
            <person name="Broz K."/>
            <person name="Gale L.R."/>
            <person name="Jonkers W."/>
            <person name="O'Donnell K."/>
            <person name="Ploetz R."/>
            <person name="Steinberg C."/>
            <person name="Schwartz D.C."/>
            <person name="VanEtten H."/>
            <person name="Zhou S."/>
            <person name="Young S.K."/>
            <person name="Zeng Q."/>
            <person name="Gargeya S."/>
            <person name="Fitzgerald M."/>
            <person name="Abouelleil A."/>
            <person name="Alvarado L."/>
            <person name="Chapman S.B."/>
            <person name="Gainer-Dewar J."/>
            <person name="Goldberg J."/>
            <person name="Griggs A."/>
            <person name="Gujja S."/>
            <person name="Hansen M."/>
            <person name="Howarth C."/>
            <person name="Imamovic A."/>
            <person name="Ireland A."/>
            <person name="Larimer J."/>
            <person name="McCowan C."/>
            <person name="Murphy C."/>
            <person name="Pearson M."/>
            <person name="Poon T.W."/>
            <person name="Priest M."/>
            <person name="Roberts A."/>
            <person name="Saif S."/>
            <person name="Shea T."/>
            <person name="Sykes S."/>
            <person name="Wortman J."/>
            <person name="Nusbaum C."/>
            <person name="Birren B."/>
        </authorList>
    </citation>
    <scope>NUCLEOTIDE SEQUENCE</scope>
    <source>
        <strain evidence="3">Fo47</strain>
    </source>
</reference>
<feature type="transmembrane region" description="Helical" evidence="1">
    <location>
        <begin position="458"/>
        <end position="477"/>
    </location>
</feature>
<feature type="transmembrane region" description="Helical" evidence="1">
    <location>
        <begin position="21"/>
        <end position="45"/>
    </location>
</feature>
<sequence length="666" mass="74471">MRLSNPSNNKQTSKSTAWKMSLIGGACACLAVFLINLGVTIWSAMFLEGSQNGIKTGRRIIYKGSCSTSRTLSVVIHLIINIFGSILLGASNYGMQCLSAPTRADVNKAHAKQGWLDIGILSFRNLRRVSRKKAVLWWLLVFSSVPLHLLFNSVVFSSLTTHEYEVYTINGKFELLENEVGYHLRIDDSRSQLRIERAKAGQLDNLTALECINEYAISFQTKRTDVLLVVDPSSGSDWVRTRDVDSTHSLNVRWVVDAYQGFEWICPSAQPCRGLLPGVKSQSDNWRPYGNRVKYCFSQSVPQTCRLNFDIHIAGIILGVNAIKAAILAYLVFRPPTEPLFVLGDAIQSFLENPDTNSRGNCLASVDLVRKKRGWTQPFVIHEKRRHWAVAVSKGRWTASFVIYSVALGVSIFFLTWGIFAISGPHDLTTLWNLGFGAAVQDTLISGLGWETWGDEALIWNIILCNLPQLIFSLLYFQYNGLFTCMAAAKEWSDFGHKRNSLRVSSNPRGEQRSRYFLQLPYRFSIPLLVASILMHWMLSQSIFLVAVEKTDFYRPGSLDWAILTCGYSPIAIIFVIVTSILMATVVVITACRRLPTPIPVAGSCSVAIAAACHHPDGIPQPEASLFPLQWGVIWRQGDGSYQELTNHCGFSPHPVERPQEGVIYH</sequence>
<evidence type="ECO:0000313" key="3">
    <source>
        <dbReference type="EMBL" id="EWZ28902.1"/>
    </source>
</evidence>
<dbReference type="Pfam" id="PF20163">
    <property type="entry name" value="DUF6536"/>
    <property type="match status" value="1"/>
</dbReference>
<feature type="transmembrane region" description="Helical" evidence="1">
    <location>
        <begin position="568"/>
        <end position="589"/>
    </location>
</feature>
<dbReference type="InterPro" id="IPR046623">
    <property type="entry name" value="DUF6536"/>
</dbReference>
<feature type="transmembrane region" description="Helical" evidence="1">
    <location>
        <begin position="401"/>
        <end position="422"/>
    </location>
</feature>
<dbReference type="PANTHER" id="PTHR35395">
    <property type="entry name" value="DUF6536 DOMAIN-CONTAINING PROTEIN"/>
    <property type="match status" value="1"/>
</dbReference>
<accession>W9JA20</accession>